<dbReference type="Proteomes" id="UP001172721">
    <property type="component" value="Unassembled WGS sequence"/>
</dbReference>
<keyword evidence="2" id="KW-1185">Reference proteome</keyword>
<proteinExistence type="predicted"/>
<organism evidence="1 2">
    <name type="scientific">Fictibacillus fluitans</name>
    <dbReference type="NCBI Taxonomy" id="3058422"/>
    <lineage>
        <taxon>Bacteria</taxon>
        <taxon>Bacillati</taxon>
        <taxon>Bacillota</taxon>
        <taxon>Bacilli</taxon>
        <taxon>Bacillales</taxon>
        <taxon>Fictibacillaceae</taxon>
        <taxon>Fictibacillus</taxon>
    </lineage>
</organism>
<evidence type="ECO:0008006" key="3">
    <source>
        <dbReference type="Google" id="ProtNLM"/>
    </source>
</evidence>
<gene>
    <name evidence="1" type="ORF">QYB97_05795</name>
</gene>
<reference evidence="1" key="1">
    <citation type="submission" date="2023-07" db="EMBL/GenBank/DDBJ databases">
        <title>Fictibacillus sp. isolated from freshwater pond.</title>
        <authorList>
            <person name="Kirdat K."/>
            <person name="Bhat A."/>
            <person name="Mourya A."/>
            <person name="Yadav A."/>
        </authorList>
    </citation>
    <scope>NUCLEOTIDE SEQUENCE</scope>
    <source>
        <strain evidence="1">NE201</strain>
    </source>
</reference>
<protein>
    <recommendedName>
        <fullName evidence="3">Group-specific protein</fullName>
    </recommendedName>
</protein>
<comment type="caution">
    <text evidence="1">The sequence shown here is derived from an EMBL/GenBank/DDBJ whole genome shotgun (WGS) entry which is preliminary data.</text>
</comment>
<accession>A0ABT8HT73</accession>
<dbReference type="EMBL" id="JAUHTR010000002">
    <property type="protein sequence ID" value="MDN4523977.1"/>
    <property type="molecule type" value="Genomic_DNA"/>
</dbReference>
<sequence>MHNRPEYAEMIIVLVRYKSLYQWYVTDKEIWYLDLKKLISSYRQKGFEVHNPDDFSDRFDIAVVNENTAEEFLQRISGFQVSHEELRKMLVQKTYHDVLDMQPSLYVNFDEKELISSFPEPASYEHYVPYGWLGKYEQFTEEVPINNRYWIINGENLFFMQ</sequence>
<evidence type="ECO:0000313" key="1">
    <source>
        <dbReference type="EMBL" id="MDN4523977.1"/>
    </source>
</evidence>
<name>A0ABT8HT73_9BACL</name>
<dbReference type="RefSeq" id="WP_301165033.1">
    <property type="nucleotide sequence ID" value="NZ_JAUHTR010000002.1"/>
</dbReference>
<evidence type="ECO:0000313" key="2">
    <source>
        <dbReference type="Proteomes" id="UP001172721"/>
    </source>
</evidence>